<accession>A0AAV6ZPQ7</accession>
<dbReference type="SMART" id="SM00054">
    <property type="entry name" value="EFh"/>
    <property type="match status" value="3"/>
</dbReference>
<dbReference type="EMBL" id="WNYA01000062">
    <property type="protein sequence ID" value="KAG8550330.1"/>
    <property type="molecule type" value="Genomic_DNA"/>
</dbReference>
<keyword evidence="5" id="KW-0479">Metal-binding</keyword>
<evidence type="ECO:0000256" key="8">
    <source>
        <dbReference type="ARBA" id="ARBA00022843"/>
    </source>
</evidence>
<keyword evidence="10" id="KW-0206">Cytoskeleton</keyword>
<evidence type="ECO:0000313" key="15">
    <source>
        <dbReference type="EMBL" id="KAG8550330.1"/>
    </source>
</evidence>
<dbReference type="InterPro" id="IPR002048">
    <property type="entry name" value="EF_hand_dom"/>
</dbReference>
<gene>
    <name evidence="15" type="ORF">GDO81_026652</name>
</gene>
<proteinExistence type="predicted"/>
<evidence type="ECO:0000256" key="3">
    <source>
        <dbReference type="ARBA" id="ARBA00022553"/>
    </source>
</evidence>
<keyword evidence="9 12" id="KW-0175">Coiled coil</keyword>
<dbReference type="GO" id="GO:0005874">
    <property type="term" value="C:microtubule"/>
    <property type="evidence" value="ECO:0007669"/>
    <property type="project" value="UniProtKB-KW"/>
</dbReference>
<reference evidence="15" key="1">
    <citation type="thesis" date="2020" institute="ProQuest LLC" country="789 East Eisenhower Parkway, Ann Arbor, MI, USA">
        <title>Comparative Genomics and Chromosome Evolution.</title>
        <authorList>
            <person name="Mudd A.B."/>
        </authorList>
    </citation>
    <scope>NUCLEOTIDE SEQUENCE</scope>
    <source>
        <strain evidence="15">237g6f4</strain>
        <tissue evidence="15">Blood</tissue>
    </source>
</reference>
<keyword evidence="16" id="KW-1185">Reference proteome</keyword>
<feature type="domain" description="EF-hand" evidence="14">
    <location>
        <begin position="8"/>
        <end position="43"/>
    </location>
</feature>
<keyword evidence="8" id="KW-0832">Ubl conjugation</keyword>
<feature type="domain" description="EF-hand" evidence="14">
    <location>
        <begin position="233"/>
        <end position="268"/>
    </location>
</feature>
<dbReference type="InterPro" id="IPR011992">
    <property type="entry name" value="EF-hand-dom_pair"/>
</dbReference>
<feature type="compositionally biased region" description="Basic and acidic residues" evidence="13">
    <location>
        <begin position="115"/>
        <end position="137"/>
    </location>
</feature>
<feature type="compositionally biased region" description="Basic and acidic residues" evidence="13">
    <location>
        <begin position="150"/>
        <end position="165"/>
    </location>
</feature>
<dbReference type="InterPro" id="IPR018247">
    <property type="entry name" value="EF_Hand_1_Ca_BS"/>
</dbReference>
<organism evidence="15 16">
    <name type="scientific">Engystomops pustulosus</name>
    <name type="common">Tungara frog</name>
    <name type="synonym">Physalaemus pustulosus</name>
    <dbReference type="NCBI Taxonomy" id="76066"/>
    <lineage>
        <taxon>Eukaryota</taxon>
        <taxon>Metazoa</taxon>
        <taxon>Chordata</taxon>
        <taxon>Craniata</taxon>
        <taxon>Vertebrata</taxon>
        <taxon>Euteleostomi</taxon>
        <taxon>Amphibia</taxon>
        <taxon>Batrachia</taxon>
        <taxon>Anura</taxon>
        <taxon>Neobatrachia</taxon>
        <taxon>Hyloidea</taxon>
        <taxon>Leptodactylidae</taxon>
        <taxon>Leiuperinae</taxon>
        <taxon>Engystomops</taxon>
    </lineage>
</organism>
<keyword evidence="4" id="KW-0493">Microtubule</keyword>
<keyword evidence="6" id="KW-0677">Repeat</keyword>
<evidence type="ECO:0000256" key="2">
    <source>
        <dbReference type="ARBA" id="ARBA00022490"/>
    </source>
</evidence>
<keyword evidence="7" id="KW-0106">Calcium</keyword>
<sequence length="1813" mass="211892">MDQEEENKYVSQLQEVFKSCDTTGTGYLDKDELTDLCHKLHLETQLPLLLQTLLGNDLLARVNFEEFKEGFVAVLSSTIDISISDDDESSYLEPAVPEEVQPKFVKGNKRYGRRTHPEREAVENETNKYLHDKDQRKSQLRRSSSLESVESLKSDEEAEIAKEPQIENFEAQGQLRTWNPGFFDGPRRISNAHCDMTENQVRDIWEELGVGHNGYLNKQELATVCKNIGLEDLCDEELEDLFHKLDRDGDGRVSFQEFQAGLFSHTPLPTASTPLKRKHQLYQVEENSHNTASQSLLSGYGGFHLFSSIDDGSGFGNPEQIMIIWEEEGIQDSKDILMSLDFNVEEHVNLLELTTALDNEIISTKNRIYLATLASYKHELHHQQSQKEQIIKERDKVKQDLDRAEKRNLQLADEVDDHNSVMESLNESKIKDLEQEYKQRLSMVRTELETEKDNFLQQYEQQKKKLETDLSNFQMEEAFLREKLSLSIKENSRLQKEMVEVVGKLSEAEHQVLKLQTSIDNILKEKKLVDPHGAELFTQEEKFAEIIRQYEIQCRELRDRNDELQIQLETLRSQLSESRYSRLLAKMKDNKLLHHKTKDKIDDGHKTPTKKGISLKPRRSASAAGSCGLPPSTMNMEVELTKHQVKELEQEIQDLKIQLETKVNYYERELELVKANFEKERKDTEQNFKLEITELEEQKADLEELNTKYQEVIDSLREQLPKSGHIQEMEKKFEKERAAMEEYYAKEISALAQRLTKEKEQLEEDLRRTHQHELHSVREETEDEVIEKVAQIEAKYAQRCQYLMQEHLNEKNELLRKHDLEKNVLIQDHTLKINQWEERERTLTAQWKRDQLRLLEKQNEDQVGFCNSFAVEKEKLETHYRDHIHGLNQEIEGLNALLIKAKNSCVLMKKRQHSAEKEHSDPCVGGPVADVNQQVHALLCVNDEAETEQLICDVHHLENCTPLTHVQDKESSGEHVLERRKSYIDSTNNRNKQLSCSVDMAEGGSVNEQGTLMKLQEMEGLVTSLRAQLQEQTRTQQTLLKAQERVEEEKEHLSSLLESRANKCMLSEDMAKELISQLHESRERVQKLESRLQMLGSEEEDQDLETQVFDYKMAVQQVIAGDDVLINVSKSEKVAVEDLVAKNTALLQQLRSHEEQVSVLQRQIGVSMTKYQQMEEWATQQVQQAKEELESEKNHVKDRLLELEDLVRRLELQTSACQDDRMELDRLSDDNTFLRNKVERLQQEITNLDDLNKKYRIQIEDFCKETENAHGKLEDINKQNQEYQDELSRLNTQHQAEIKNLKIKLEEITEQRDDASSSLAQIQEAINALEEEKLQQEMSWQKEREHLEHELQISKQENEKYWDELCQLNTQSLQLTSTVSDLSSQREVSYENIQELNARLRELSDGKHESDSQIEQLQAKLNVQEREILHSRSEWEREKAQLQSNLQISLQEADKTRSELLQLNCLVSKLKAENASHQEDVRQMEGRLREMTQQEQEAAATIQRLQNQLGTVEREKAQQEENWQQVRERLEHDLQLAKNKIENLILKHKQEKQDLLTGLDETNKQLLVMVSLQDEISSLKQVKESLEGQCQSVSKLLKETAEQVKQIEELKCKVKEAQEECQNWKERHDELKSELDESHDKLLDANSRMTLVQSQHMREVQQLKEKAHSSVPREQVTQLQNRILEEQQKVQQLQERMRFHAEQTNRQLAVQQEEHEKLLRRMEERMQDVEMNLKNVRIMLQEKVDQLNEQLEKNAKSDLLLKDLYVENAQLMKALQVTEQRQKNAEKKNYLLEDKIAALNKVLKKIAPASLTV</sequence>
<dbReference type="GO" id="GO:0034454">
    <property type="term" value="P:microtubule anchoring at centrosome"/>
    <property type="evidence" value="ECO:0007669"/>
    <property type="project" value="TreeGrafter"/>
</dbReference>
<keyword evidence="2" id="KW-0963">Cytoplasm</keyword>
<feature type="region of interest" description="Disordered" evidence="13">
    <location>
        <begin position="90"/>
        <end position="166"/>
    </location>
</feature>
<evidence type="ECO:0000256" key="6">
    <source>
        <dbReference type="ARBA" id="ARBA00022737"/>
    </source>
</evidence>
<evidence type="ECO:0000256" key="7">
    <source>
        <dbReference type="ARBA" id="ARBA00022837"/>
    </source>
</evidence>
<evidence type="ECO:0000256" key="9">
    <source>
        <dbReference type="ARBA" id="ARBA00023054"/>
    </source>
</evidence>
<protein>
    <recommendedName>
        <fullName evidence="11">Ninein-like protein</fullName>
    </recommendedName>
</protein>
<dbReference type="Pfam" id="PF13499">
    <property type="entry name" value="EF-hand_7"/>
    <property type="match status" value="1"/>
</dbReference>
<dbReference type="PANTHER" id="PTHR18905:SF12">
    <property type="entry name" value="NINEIN-LIKE PROTEIN"/>
    <property type="match status" value="1"/>
</dbReference>
<dbReference type="PROSITE" id="PS50222">
    <property type="entry name" value="EF_HAND_2"/>
    <property type="match status" value="3"/>
</dbReference>
<evidence type="ECO:0000256" key="4">
    <source>
        <dbReference type="ARBA" id="ARBA00022701"/>
    </source>
</evidence>
<dbReference type="Gene3D" id="1.10.238.10">
    <property type="entry name" value="EF-hand"/>
    <property type="match status" value="2"/>
</dbReference>
<evidence type="ECO:0000256" key="5">
    <source>
        <dbReference type="ARBA" id="ARBA00022723"/>
    </source>
</evidence>
<comment type="subcellular location">
    <subcellularLocation>
        <location evidence="1">Cytoplasm</location>
        <location evidence="1">Cytoskeleton</location>
        <location evidence="1">Microtubule organizing center</location>
        <location evidence="1">Centrosome</location>
    </subcellularLocation>
</comment>
<evidence type="ECO:0000313" key="16">
    <source>
        <dbReference type="Proteomes" id="UP000824782"/>
    </source>
</evidence>
<evidence type="ECO:0000256" key="13">
    <source>
        <dbReference type="SAM" id="MobiDB-lite"/>
    </source>
</evidence>
<dbReference type="PROSITE" id="PS00018">
    <property type="entry name" value="EF_HAND_1"/>
    <property type="match status" value="1"/>
</dbReference>
<evidence type="ECO:0000259" key="14">
    <source>
        <dbReference type="PROSITE" id="PS50222"/>
    </source>
</evidence>
<feature type="coiled-coil region" evidence="12">
    <location>
        <begin position="1136"/>
        <end position="1357"/>
    </location>
</feature>
<dbReference type="GO" id="GO:0005813">
    <property type="term" value="C:centrosome"/>
    <property type="evidence" value="ECO:0007669"/>
    <property type="project" value="UniProtKB-SubCell"/>
</dbReference>
<dbReference type="GO" id="GO:0005509">
    <property type="term" value="F:calcium ion binding"/>
    <property type="evidence" value="ECO:0007669"/>
    <property type="project" value="InterPro"/>
</dbReference>
<feature type="coiled-coil region" evidence="12">
    <location>
        <begin position="638"/>
        <end position="772"/>
    </location>
</feature>
<name>A0AAV6ZPQ7_ENGPU</name>
<dbReference type="PANTHER" id="PTHR18905">
    <property type="entry name" value="NINEIN"/>
    <property type="match status" value="1"/>
</dbReference>
<feature type="region of interest" description="Disordered" evidence="13">
    <location>
        <begin position="599"/>
        <end position="632"/>
    </location>
</feature>
<feature type="domain" description="EF-hand" evidence="14">
    <location>
        <begin position="196"/>
        <end position="231"/>
    </location>
</feature>
<dbReference type="Proteomes" id="UP000824782">
    <property type="component" value="Unassembled WGS sequence"/>
</dbReference>
<feature type="coiled-coil region" evidence="12">
    <location>
        <begin position="373"/>
        <end position="574"/>
    </location>
</feature>
<keyword evidence="3" id="KW-0597">Phosphoprotein</keyword>
<feature type="coiled-coil region" evidence="12">
    <location>
        <begin position="1676"/>
        <end position="1795"/>
    </location>
</feature>
<dbReference type="SUPFAM" id="SSF47473">
    <property type="entry name" value="EF-hand"/>
    <property type="match status" value="1"/>
</dbReference>
<dbReference type="FunFam" id="1.10.238.10:FF:000094">
    <property type="entry name" value="ninein isoform X7"/>
    <property type="match status" value="1"/>
</dbReference>
<evidence type="ECO:0000256" key="12">
    <source>
        <dbReference type="SAM" id="Coils"/>
    </source>
</evidence>
<dbReference type="CDD" id="cd00051">
    <property type="entry name" value="EFh"/>
    <property type="match status" value="1"/>
</dbReference>
<evidence type="ECO:0000256" key="11">
    <source>
        <dbReference type="ARBA" id="ARBA00071185"/>
    </source>
</evidence>
<feature type="coiled-coil region" evidence="12">
    <location>
        <begin position="1400"/>
        <end position="1648"/>
    </location>
</feature>
<comment type="caution">
    <text evidence="15">The sequence shown here is derived from an EMBL/GenBank/DDBJ whole genome shotgun (WGS) entry which is preliminary data.</text>
</comment>
<dbReference type="FunFam" id="1.10.238.10:FF:000209">
    <property type="entry name" value="Ninein like"/>
    <property type="match status" value="1"/>
</dbReference>
<evidence type="ECO:0000256" key="1">
    <source>
        <dbReference type="ARBA" id="ARBA00004300"/>
    </source>
</evidence>
<evidence type="ECO:0000256" key="10">
    <source>
        <dbReference type="ARBA" id="ARBA00023212"/>
    </source>
</evidence>
<feature type="coiled-coil region" evidence="12">
    <location>
        <begin position="1015"/>
        <end position="1098"/>
    </location>
</feature>